<dbReference type="Proteomes" id="UP001497382">
    <property type="component" value="Unassembled WGS sequence"/>
</dbReference>
<name>A0AAV2BPI4_9ARAC</name>
<organism evidence="1 2">
    <name type="scientific">Larinioides sclopetarius</name>
    <dbReference type="NCBI Taxonomy" id="280406"/>
    <lineage>
        <taxon>Eukaryota</taxon>
        <taxon>Metazoa</taxon>
        <taxon>Ecdysozoa</taxon>
        <taxon>Arthropoda</taxon>
        <taxon>Chelicerata</taxon>
        <taxon>Arachnida</taxon>
        <taxon>Araneae</taxon>
        <taxon>Araneomorphae</taxon>
        <taxon>Entelegynae</taxon>
        <taxon>Araneoidea</taxon>
        <taxon>Araneidae</taxon>
        <taxon>Larinioides</taxon>
    </lineage>
</organism>
<evidence type="ECO:0000313" key="2">
    <source>
        <dbReference type="Proteomes" id="UP001497382"/>
    </source>
</evidence>
<evidence type="ECO:0000313" key="1">
    <source>
        <dbReference type="EMBL" id="CAL1298195.1"/>
    </source>
</evidence>
<sequence>MGYLRWVTDISPSKHSLKIENFSKKTTGSADAGDIQWKGSFPERLATLKVPNVTRFKNSLQNGCGLPSLDLHMIRFEHASLNGRIHVQPVNPTAPFHSPRWLLLGQAVYRHRFFRAVN</sequence>
<protein>
    <submittedName>
        <fullName evidence="1">Uncharacterized protein</fullName>
    </submittedName>
</protein>
<reference evidence="1 2" key="1">
    <citation type="submission" date="2024-04" db="EMBL/GenBank/DDBJ databases">
        <authorList>
            <person name="Rising A."/>
            <person name="Reimegard J."/>
            <person name="Sonavane S."/>
            <person name="Akerstrom W."/>
            <person name="Nylinder S."/>
            <person name="Hedman E."/>
            <person name="Kallberg Y."/>
        </authorList>
    </citation>
    <scope>NUCLEOTIDE SEQUENCE [LARGE SCALE GENOMIC DNA]</scope>
</reference>
<proteinExistence type="predicted"/>
<accession>A0AAV2BPI4</accession>
<dbReference type="AlphaFoldDB" id="A0AAV2BPI4"/>
<gene>
    <name evidence="1" type="ORF">LARSCL_LOCUS20737</name>
</gene>
<keyword evidence="2" id="KW-1185">Reference proteome</keyword>
<comment type="caution">
    <text evidence="1">The sequence shown here is derived from an EMBL/GenBank/DDBJ whole genome shotgun (WGS) entry which is preliminary data.</text>
</comment>
<dbReference type="EMBL" id="CAXIEN010000456">
    <property type="protein sequence ID" value="CAL1298195.1"/>
    <property type="molecule type" value="Genomic_DNA"/>
</dbReference>